<dbReference type="PRINTS" id="PR00723">
    <property type="entry name" value="SUBTILISIN"/>
</dbReference>
<evidence type="ECO:0000259" key="8">
    <source>
        <dbReference type="Pfam" id="PF00082"/>
    </source>
</evidence>
<feature type="active site" description="Charge relay system" evidence="5">
    <location>
        <position position="147"/>
    </location>
</feature>
<comment type="similarity">
    <text evidence="1 5 6">Belongs to the peptidase S8 family.</text>
</comment>
<dbReference type="InterPro" id="IPR050131">
    <property type="entry name" value="Peptidase_S8_subtilisin-like"/>
</dbReference>
<dbReference type="InterPro" id="IPR034193">
    <property type="entry name" value="PCSK9_ProteinaseK-like"/>
</dbReference>
<dbReference type="InterPro" id="IPR015500">
    <property type="entry name" value="Peptidase_S8_subtilisin-rel"/>
</dbReference>
<reference evidence="10 11" key="1">
    <citation type="submission" date="2021-03" db="EMBL/GenBank/DDBJ databases">
        <title>Sequencing the genomes of 1000 actinobacteria strains.</title>
        <authorList>
            <person name="Klenk H.-P."/>
        </authorList>
    </citation>
    <scope>NUCLEOTIDE SEQUENCE [LARGE SCALE GENOMIC DNA]</scope>
    <source>
        <strain evidence="10 11">DSM 45510</strain>
    </source>
</reference>
<evidence type="ECO:0000256" key="3">
    <source>
        <dbReference type="ARBA" id="ARBA00022801"/>
    </source>
</evidence>
<dbReference type="EMBL" id="JAGGMS010000001">
    <property type="protein sequence ID" value="MBP2181293.1"/>
    <property type="molecule type" value="Genomic_DNA"/>
</dbReference>
<evidence type="ECO:0000256" key="7">
    <source>
        <dbReference type="SAM" id="SignalP"/>
    </source>
</evidence>
<comment type="caution">
    <text evidence="10">The sequence shown here is derived from an EMBL/GenBank/DDBJ whole genome shotgun (WGS) entry which is preliminary data.</text>
</comment>
<dbReference type="SUPFAM" id="SSF54897">
    <property type="entry name" value="Protease propeptides/inhibitors"/>
    <property type="match status" value="1"/>
</dbReference>
<evidence type="ECO:0000256" key="2">
    <source>
        <dbReference type="ARBA" id="ARBA00022670"/>
    </source>
</evidence>
<dbReference type="PROSITE" id="PS00136">
    <property type="entry name" value="SUBTILASE_ASP"/>
    <property type="match status" value="1"/>
</dbReference>
<dbReference type="InterPro" id="IPR036852">
    <property type="entry name" value="Peptidase_S8/S53_dom_sf"/>
</dbReference>
<dbReference type="InterPro" id="IPR022398">
    <property type="entry name" value="Peptidase_S8_His-AS"/>
</dbReference>
<keyword evidence="3 5" id="KW-0378">Hydrolase</keyword>
<dbReference type="InterPro" id="IPR037045">
    <property type="entry name" value="S8pro/Inhibitor_I9_sf"/>
</dbReference>
<keyword evidence="2 5" id="KW-0645">Protease</keyword>
<evidence type="ECO:0000256" key="5">
    <source>
        <dbReference type="PROSITE-ProRule" id="PRU01240"/>
    </source>
</evidence>
<dbReference type="Pfam" id="PF05922">
    <property type="entry name" value="Inhibitor_I9"/>
    <property type="match status" value="1"/>
</dbReference>
<accession>A0ABS4PPE0</accession>
<dbReference type="SUPFAM" id="SSF52743">
    <property type="entry name" value="Subtilisin-like"/>
    <property type="match status" value="1"/>
</dbReference>
<sequence>MRAFLGLLGSAALLAMLPGTAAASSPQGTVVQASEPVSGGYVVSLHDRSTVESAAVSLTDRYGGEVKSTFSVSMRGFAVRGLSEAQARRLAADPAVKAVYQDGTARAAGTQPNATYGIDRIDQRNLPLDKNYTYANTAAEVTAYVLDSGIRYSHSEFEGRAKSGYDFVDTDPDANDCHGHGTHVSGTIGGKTWGVAKKVQLVGVKVLGCGGSAPDSDALEGIEWVAQNAAKPAVANMSMTFDTAGIGDDALRGLLQAGVATVVAAGNDNGGDACARGPAKIPEVLTAASTDASDNRSSFSNIGTCVDLFAPGSNITSASHLNDTASTGMSGTSMASPHAAGAAALYLQANKSATPAQVNSALTSNATEGVVKNAGSGSPNRLLYTGFIGGGQQPANDFSMSVTPGSVTVGEPGGAASVTVATQLVKGTAEAVTLSATGLPSGATATFAPTSVTVGESAKLTVVTGQSTPDGTYRITVTGKAASASRTADLTLVVGAPAGDVSVAASPSSGTGGFGTQVSTTVKASGGSGNLTLSAAVPPGVFAFFNPATVANGGSSTLTFFVLNAAPGTYPITITATGADGATGTTVYTLTAK</sequence>
<dbReference type="InterPro" id="IPR010259">
    <property type="entry name" value="S8pro/Inhibitor_I9"/>
</dbReference>
<name>A0ABS4PPE0_9PSEU</name>
<evidence type="ECO:0000259" key="9">
    <source>
        <dbReference type="Pfam" id="PF05922"/>
    </source>
</evidence>
<dbReference type="Pfam" id="PF00082">
    <property type="entry name" value="Peptidase_S8"/>
    <property type="match status" value="1"/>
</dbReference>
<keyword evidence="7" id="KW-0732">Signal</keyword>
<evidence type="ECO:0000256" key="1">
    <source>
        <dbReference type="ARBA" id="ARBA00011073"/>
    </source>
</evidence>
<dbReference type="RefSeq" id="WP_209664738.1">
    <property type="nucleotide sequence ID" value="NZ_JAGGMS010000001.1"/>
</dbReference>
<feature type="chain" id="PRO_5046581866" evidence="7">
    <location>
        <begin position="24"/>
        <end position="593"/>
    </location>
</feature>
<feature type="signal peptide" evidence="7">
    <location>
        <begin position="1"/>
        <end position="23"/>
    </location>
</feature>
<dbReference type="PROSITE" id="PS00138">
    <property type="entry name" value="SUBTILASE_SER"/>
    <property type="match status" value="1"/>
</dbReference>
<feature type="active site" description="Charge relay system" evidence="5">
    <location>
        <position position="180"/>
    </location>
</feature>
<dbReference type="GO" id="GO:0008233">
    <property type="term" value="F:peptidase activity"/>
    <property type="evidence" value="ECO:0007669"/>
    <property type="project" value="UniProtKB-KW"/>
</dbReference>
<dbReference type="PROSITE" id="PS51892">
    <property type="entry name" value="SUBTILASE"/>
    <property type="match status" value="1"/>
</dbReference>
<dbReference type="InterPro" id="IPR023828">
    <property type="entry name" value="Peptidase_S8_Ser-AS"/>
</dbReference>
<dbReference type="CDD" id="cd04077">
    <property type="entry name" value="Peptidases_S8_PCSK9_ProteinaseK_like"/>
    <property type="match status" value="1"/>
</dbReference>
<keyword evidence="4 5" id="KW-0720">Serine protease</keyword>
<dbReference type="GO" id="GO:0006508">
    <property type="term" value="P:proteolysis"/>
    <property type="evidence" value="ECO:0007669"/>
    <property type="project" value="UniProtKB-KW"/>
</dbReference>
<feature type="domain" description="Peptidase S8/S53" evidence="8">
    <location>
        <begin position="145"/>
        <end position="369"/>
    </location>
</feature>
<feature type="active site" description="Charge relay system" evidence="5">
    <location>
        <position position="333"/>
    </location>
</feature>
<dbReference type="Gene3D" id="3.40.50.200">
    <property type="entry name" value="Peptidase S8/S53 domain"/>
    <property type="match status" value="1"/>
</dbReference>
<dbReference type="Gene3D" id="3.30.70.80">
    <property type="entry name" value="Peptidase S8 propeptide/proteinase inhibitor I9"/>
    <property type="match status" value="1"/>
</dbReference>
<gene>
    <name evidence="10" type="ORF">JOM49_002819</name>
</gene>
<evidence type="ECO:0000256" key="6">
    <source>
        <dbReference type="RuleBase" id="RU003355"/>
    </source>
</evidence>
<keyword evidence="11" id="KW-1185">Reference proteome</keyword>
<dbReference type="InterPro" id="IPR000209">
    <property type="entry name" value="Peptidase_S8/S53_dom"/>
</dbReference>
<evidence type="ECO:0000313" key="10">
    <source>
        <dbReference type="EMBL" id="MBP2181293.1"/>
    </source>
</evidence>
<dbReference type="PROSITE" id="PS00137">
    <property type="entry name" value="SUBTILASE_HIS"/>
    <property type="match status" value="1"/>
</dbReference>
<evidence type="ECO:0000313" key="11">
    <source>
        <dbReference type="Proteomes" id="UP000741013"/>
    </source>
</evidence>
<feature type="domain" description="Inhibitor I9" evidence="9">
    <location>
        <begin position="45"/>
        <end position="105"/>
    </location>
</feature>
<protein>
    <submittedName>
        <fullName evidence="10">Subtilisin family serine protease</fullName>
    </submittedName>
</protein>
<dbReference type="InterPro" id="IPR023827">
    <property type="entry name" value="Peptidase_S8_Asp-AS"/>
</dbReference>
<proteinExistence type="inferred from homology"/>
<dbReference type="PANTHER" id="PTHR43806:SF11">
    <property type="entry name" value="CEREVISIN-RELATED"/>
    <property type="match status" value="1"/>
</dbReference>
<dbReference type="Proteomes" id="UP000741013">
    <property type="component" value="Unassembled WGS sequence"/>
</dbReference>
<dbReference type="PANTHER" id="PTHR43806">
    <property type="entry name" value="PEPTIDASE S8"/>
    <property type="match status" value="1"/>
</dbReference>
<evidence type="ECO:0000256" key="4">
    <source>
        <dbReference type="ARBA" id="ARBA00022825"/>
    </source>
</evidence>
<organism evidence="10 11">
    <name type="scientific">Amycolatopsis magusensis</name>
    <dbReference type="NCBI Taxonomy" id="882444"/>
    <lineage>
        <taxon>Bacteria</taxon>
        <taxon>Bacillati</taxon>
        <taxon>Actinomycetota</taxon>
        <taxon>Actinomycetes</taxon>
        <taxon>Pseudonocardiales</taxon>
        <taxon>Pseudonocardiaceae</taxon>
        <taxon>Amycolatopsis</taxon>
    </lineage>
</organism>